<dbReference type="OrthoDB" id="5568033at2"/>
<dbReference type="Gene3D" id="3.30.70.3460">
    <property type="match status" value="1"/>
</dbReference>
<evidence type="ECO:0000256" key="7">
    <source>
        <dbReference type="ARBA" id="ARBA00048470"/>
    </source>
</evidence>
<proteinExistence type="inferred from homology"/>
<dbReference type="Pfam" id="PF17805">
    <property type="entry name" value="AsnC_trans_reg2"/>
    <property type="match status" value="1"/>
</dbReference>
<evidence type="ECO:0000313" key="11">
    <source>
        <dbReference type="Proteomes" id="UP000267535"/>
    </source>
</evidence>
<comment type="pathway">
    <text evidence="2">Porphyrin-containing compound metabolism.</text>
</comment>
<dbReference type="AlphaFoldDB" id="A0A3P1SS83"/>
<sequence length="164" mass="19022">MSQIELTELQRRLIVETQKGLPLVANPYAQIAEQLECTEQQVIDNMQLLQEQGVVRRIGLVPNHYRLGYVHNAMTVWDVDDEYAVELGERVGALEFVSHCYLRPRHLPLWPYHLFAMVHGKTEAEVELQITQIRELLGDHCRQADRLYSSKILKKTGMRLKSKS</sequence>
<evidence type="ECO:0000259" key="9">
    <source>
        <dbReference type="Pfam" id="PF22451"/>
    </source>
</evidence>
<evidence type="ECO:0000313" key="10">
    <source>
        <dbReference type="EMBL" id="RRC99909.1"/>
    </source>
</evidence>
<keyword evidence="11" id="KW-1185">Reference proteome</keyword>
<evidence type="ECO:0000256" key="5">
    <source>
        <dbReference type="ARBA" id="ARBA00023471"/>
    </source>
</evidence>
<comment type="catalytic activity">
    <reaction evidence="7">
        <text>siroheme + 2 H(+) = 12,18-didecarboxysiroheme + 2 CO2</text>
        <dbReference type="Rhea" id="RHEA:19093"/>
        <dbReference type="ChEBI" id="CHEBI:15378"/>
        <dbReference type="ChEBI" id="CHEBI:16526"/>
        <dbReference type="ChEBI" id="CHEBI:60052"/>
        <dbReference type="ChEBI" id="CHEBI:140497"/>
        <dbReference type="EC" id="4.1.1.111"/>
    </reaction>
</comment>
<reference evidence="10 11" key="1">
    <citation type="submission" date="2018-11" db="EMBL/GenBank/DDBJ databases">
        <title>The draft genome sequence of Amphritea balenae JAMM 1525T.</title>
        <authorList>
            <person name="Fang Z."/>
            <person name="Zhang Y."/>
            <person name="Han X."/>
        </authorList>
    </citation>
    <scope>NUCLEOTIDE SEQUENCE [LARGE SCALE GENOMIC DNA]</scope>
    <source>
        <strain evidence="10 11">JAMM 1525</strain>
    </source>
</reference>
<dbReference type="PANTHER" id="PTHR43413:SF1">
    <property type="entry name" value="SIROHEME DECARBOXYLASE NIRL SUBUNIT"/>
    <property type="match status" value="1"/>
</dbReference>
<dbReference type="PANTHER" id="PTHR43413">
    <property type="entry name" value="TRANSCRIPTIONAL REGULATOR, ASNC FAMILY"/>
    <property type="match status" value="1"/>
</dbReference>
<gene>
    <name evidence="10" type="ORF">EHS89_06715</name>
</gene>
<dbReference type="InterPro" id="IPR050684">
    <property type="entry name" value="HTH-Siroheme_Decarb"/>
</dbReference>
<organism evidence="10 11">
    <name type="scientific">Amphritea balenae</name>
    <dbReference type="NCBI Taxonomy" id="452629"/>
    <lineage>
        <taxon>Bacteria</taxon>
        <taxon>Pseudomonadati</taxon>
        <taxon>Pseudomonadota</taxon>
        <taxon>Gammaproteobacteria</taxon>
        <taxon>Oceanospirillales</taxon>
        <taxon>Oceanospirillaceae</taxon>
        <taxon>Amphritea</taxon>
    </lineage>
</organism>
<dbReference type="EC" id="4.1.1.111" evidence="5"/>
<dbReference type="GO" id="GO:0016829">
    <property type="term" value="F:lyase activity"/>
    <property type="evidence" value="ECO:0007669"/>
    <property type="project" value="UniProtKB-KW"/>
</dbReference>
<comment type="function">
    <text evidence="6">Involved in heme d1 biosynthesis. Catalyzes the decarboxylation of siroheme into didecarboxysiroheme.</text>
</comment>
<comment type="subunit">
    <text evidence="4">Probably forms a complex composed of NirD, NirL, NirG and NirH. All proteins are required for the total conversion of siroheme to didecarboxysiroheme.</text>
</comment>
<evidence type="ECO:0000256" key="2">
    <source>
        <dbReference type="ARBA" id="ARBA00023444"/>
    </source>
</evidence>
<evidence type="ECO:0000256" key="4">
    <source>
        <dbReference type="ARBA" id="ARBA00023465"/>
    </source>
</evidence>
<dbReference type="RefSeq" id="WP_124925379.1">
    <property type="nucleotide sequence ID" value="NZ_BMOH01000005.1"/>
</dbReference>
<dbReference type="Pfam" id="PF22451">
    <property type="entry name" value="NirdL-like_HTH"/>
    <property type="match status" value="1"/>
</dbReference>
<dbReference type="InterPro" id="IPR053953">
    <property type="entry name" value="NirdL-like_HTH"/>
</dbReference>
<evidence type="ECO:0000256" key="6">
    <source>
        <dbReference type="ARBA" id="ARBA00045291"/>
    </source>
</evidence>
<dbReference type="EMBL" id="RQXV01000003">
    <property type="protein sequence ID" value="RRC99909.1"/>
    <property type="molecule type" value="Genomic_DNA"/>
</dbReference>
<evidence type="ECO:0000256" key="1">
    <source>
        <dbReference type="ARBA" id="ARBA00023239"/>
    </source>
</evidence>
<name>A0A3P1SS83_9GAMM</name>
<evidence type="ECO:0000256" key="3">
    <source>
        <dbReference type="ARBA" id="ARBA00023457"/>
    </source>
</evidence>
<accession>A0A3P1SS83</accession>
<evidence type="ECO:0000259" key="8">
    <source>
        <dbReference type="Pfam" id="PF17805"/>
    </source>
</evidence>
<protein>
    <recommendedName>
        <fullName evidence="5">siroheme decarboxylase</fullName>
        <ecNumber evidence="5">4.1.1.111</ecNumber>
    </recommendedName>
</protein>
<dbReference type="Proteomes" id="UP000267535">
    <property type="component" value="Unassembled WGS sequence"/>
</dbReference>
<feature type="domain" description="Siroheme decarboxylase NirL-like HTH" evidence="9">
    <location>
        <begin position="11"/>
        <end position="56"/>
    </location>
</feature>
<feature type="domain" description="Siroheme decarboxylase AsnC-like ligand binding" evidence="8">
    <location>
        <begin position="66"/>
        <end position="154"/>
    </location>
</feature>
<keyword evidence="1" id="KW-0456">Lyase</keyword>
<comment type="similarity">
    <text evidence="3">Belongs to the Ahb/Nir family.</text>
</comment>
<comment type="caution">
    <text evidence="10">The sequence shown here is derived from an EMBL/GenBank/DDBJ whole genome shotgun (WGS) entry which is preliminary data.</text>
</comment>
<dbReference type="InterPro" id="IPR040523">
    <property type="entry name" value="AsnC_trans_reg2"/>
</dbReference>